<dbReference type="AlphaFoldDB" id="A0A2G9ZKW5"/>
<proteinExistence type="predicted"/>
<organism evidence="1 2">
    <name type="scientific">Candidatus Falkowbacteria bacterium CG23_combo_of_CG06-09_8_20_14_all_49_15</name>
    <dbReference type="NCBI Taxonomy" id="1974572"/>
    <lineage>
        <taxon>Bacteria</taxon>
        <taxon>Candidatus Falkowiibacteriota</taxon>
    </lineage>
</organism>
<evidence type="ECO:0000313" key="2">
    <source>
        <dbReference type="Proteomes" id="UP000230729"/>
    </source>
</evidence>
<sequence>MAYQHSAQSEGAWNDRSFLFQMANIGSEIFRALKWQGKDKGIAERAFFRSLELFDLTAGDHKNRARLKEILRSREAWADFFYFDNDYNTTREQWEKYFLEFNYAANNNK</sequence>
<accession>A0A2G9ZKW5</accession>
<dbReference type="Proteomes" id="UP000230729">
    <property type="component" value="Unassembled WGS sequence"/>
</dbReference>
<evidence type="ECO:0000313" key="1">
    <source>
        <dbReference type="EMBL" id="PIP33741.1"/>
    </source>
</evidence>
<reference evidence="1 2" key="1">
    <citation type="submission" date="2017-09" db="EMBL/GenBank/DDBJ databases">
        <title>Depth-based differentiation of microbial function through sediment-hosted aquifers and enrichment of novel symbionts in the deep terrestrial subsurface.</title>
        <authorList>
            <person name="Probst A.J."/>
            <person name="Ladd B."/>
            <person name="Jarett J.K."/>
            <person name="Geller-Mcgrath D.E."/>
            <person name="Sieber C.M."/>
            <person name="Emerson J.B."/>
            <person name="Anantharaman K."/>
            <person name="Thomas B.C."/>
            <person name="Malmstrom R."/>
            <person name="Stieglmeier M."/>
            <person name="Klingl A."/>
            <person name="Woyke T."/>
            <person name="Ryan C.M."/>
            <person name="Banfield J.F."/>
        </authorList>
    </citation>
    <scope>NUCLEOTIDE SEQUENCE [LARGE SCALE GENOMIC DNA]</scope>
    <source>
        <strain evidence="1">CG23_combo_of_CG06-09_8_20_14_all_49_15</strain>
    </source>
</reference>
<gene>
    <name evidence="1" type="ORF">COX22_02740</name>
</gene>
<protein>
    <submittedName>
        <fullName evidence="1">Uncharacterized protein</fullName>
    </submittedName>
</protein>
<name>A0A2G9ZKW5_9BACT</name>
<comment type="caution">
    <text evidence="1">The sequence shown here is derived from an EMBL/GenBank/DDBJ whole genome shotgun (WGS) entry which is preliminary data.</text>
</comment>
<dbReference type="EMBL" id="PCSD01000063">
    <property type="protein sequence ID" value="PIP33741.1"/>
    <property type="molecule type" value="Genomic_DNA"/>
</dbReference>